<dbReference type="PANTHER" id="PTHR47959">
    <property type="entry name" value="ATP-DEPENDENT RNA HELICASE RHLE-RELATED"/>
    <property type="match status" value="1"/>
</dbReference>
<dbReference type="CDD" id="cd00268">
    <property type="entry name" value="DEADc"/>
    <property type="match status" value="1"/>
</dbReference>
<dbReference type="AlphaFoldDB" id="A0A6U9QTW8"/>
<dbReference type="SMART" id="SM00490">
    <property type="entry name" value="HELICc"/>
    <property type="match status" value="1"/>
</dbReference>
<dbReference type="EC" id="3.6.4.13" evidence="2"/>
<dbReference type="PANTHER" id="PTHR47959:SF1">
    <property type="entry name" value="ATP-DEPENDENT RNA HELICASE DBPA"/>
    <property type="match status" value="1"/>
</dbReference>
<feature type="domain" description="Helicase ATP-binding" evidence="10">
    <location>
        <begin position="133"/>
        <end position="308"/>
    </location>
</feature>
<keyword evidence="6 8" id="KW-0067">ATP-binding</keyword>
<dbReference type="GO" id="GO:0005524">
    <property type="term" value="F:ATP binding"/>
    <property type="evidence" value="ECO:0007669"/>
    <property type="project" value="UniProtKB-KW"/>
</dbReference>
<evidence type="ECO:0000256" key="5">
    <source>
        <dbReference type="ARBA" id="ARBA00022806"/>
    </source>
</evidence>
<feature type="compositionally biased region" description="Polar residues" evidence="9">
    <location>
        <begin position="47"/>
        <end position="56"/>
    </location>
</feature>
<keyword evidence="3 8" id="KW-0547">Nucleotide-binding</keyword>
<evidence type="ECO:0000313" key="13">
    <source>
        <dbReference type="EMBL" id="CAE0609829.1"/>
    </source>
</evidence>
<dbReference type="PROSITE" id="PS51194">
    <property type="entry name" value="HELICASE_CTER"/>
    <property type="match status" value="1"/>
</dbReference>
<evidence type="ECO:0000259" key="10">
    <source>
        <dbReference type="PROSITE" id="PS51192"/>
    </source>
</evidence>
<feature type="region of interest" description="Disordered" evidence="9">
    <location>
        <begin position="1"/>
        <end position="59"/>
    </location>
</feature>
<evidence type="ECO:0000256" key="7">
    <source>
        <dbReference type="PROSITE-ProRule" id="PRU00552"/>
    </source>
</evidence>
<dbReference type="SMART" id="SM00487">
    <property type="entry name" value="DEXDc"/>
    <property type="match status" value="1"/>
</dbReference>
<dbReference type="PROSITE" id="PS51195">
    <property type="entry name" value="Q_MOTIF"/>
    <property type="match status" value="1"/>
</dbReference>
<dbReference type="PROSITE" id="PS51192">
    <property type="entry name" value="HELICASE_ATP_BIND_1"/>
    <property type="match status" value="1"/>
</dbReference>
<evidence type="ECO:0000259" key="11">
    <source>
        <dbReference type="PROSITE" id="PS51194"/>
    </source>
</evidence>
<sequence length="555" mass="60529">MPYRPPHVREGAGGGNVPPPEYRPKGYGGGSSFGTTRGFGGDARGATHSSVASSAPPTVFPKWKPSERVNKFTEEQIKEVRTRMNVTVDLEDGEPQAPPPIETFEDMNLHEDIIQDIRYHDYEKPTPIQTQGIPVALSGRDILGCAQTGSGKTASFAIPMIQHCLNQPAIRRGDGPLAVVLAPTRELAQQIEQEVKAFSRTSKMRSTIVVGGTHMGEQRIELRAGVEIVVATPGRFIDHLHQGNTFLDRVSFIVLDEADRMLDMGFEPQILEVMKNLPKGHQTLLFSATMPPEVEELAGKYLNKPVRVKVGTVSTPTESVTQHLIQTAEDKKIPMLLQLCLEEQQAANHMGHKFPLTIIFVERKNRCDEVADALEDQGLSACSLHGGKTQQEREGALRDFRNGNVNICVATDVASRGLDVSGIDHVINLDLPRALEDYVHRIGRTGRAGASGRATSYYTERDSFIVGRIKFAISQAEKGNAHAFATGREARQKEREERAAFHGGAGSGKASEVSDGIAGIKVDDQYKHMAVLGSAPSQVKTGAADDAWGDDEDDF</sequence>
<dbReference type="InterPro" id="IPR027417">
    <property type="entry name" value="P-loop_NTPase"/>
</dbReference>
<evidence type="ECO:0000259" key="12">
    <source>
        <dbReference type="PROSITE" id="PS51195"/>
    </source>
</evidence>
<gene>
    <name evidence="13" type="ORF">PSAL00342_LOCUS3648</name>
    <name evidence="14" type="ORF">PSAL00342_LOCUS3649</name>
</gene>
<evidence type="ECO:0000313" key="14">
    <source>
        <dbReference type="EMBL" id="CAE0609830.1"/>
    </source>
</evidence>
<dbReference type="EMBL" id="HBIS01004028">
    <property type="protein sequence ID" value="CAE0609829.1"/>
    <property type="molecule type" value="Transcribed_RNA"/>
</dbReference>
<protein>
    <recommendedName>
        <fullName evidence="2">RNA helicase</fullName>
        <ecNumber evidence="2">3.6.4.13</ecNumber>
    </recommendedName>
</protein>
<dbReference type="SUPFAM" id="SSF52540">
    <property type="entry name" value="P-loop containing nucleoside triphosphate hydrolases"/>
    <property type="match status" value="2"/>
</dbReference>
<comment type="similarity">
    <text evidence="1">Belongs to the DEAD box helicase family. DDX21/DDX50 subfamily.</text>
</comment>
<accession>A0A6U9QTW8</accession>
<feature type="short sequence motif" description="Q motif" evidence="7">
    <location>
        <begin position="102"/>
        <end position="130"/>
    </location>
</feature>
<dbReference type="FunFam" id="3.40.50.300:FF:000079">
    <property type="entry name" value="probable ATP-dependent RNA helicase DDX17"/>
    <property type="match status" value="1"/>
</dbReference>
<evidence type="ECO:0000256" key="6">
    <source>
        <dbReference type="ARBA" id="ARBA00022840"/>
    </source>
</evidence>
<dbReference type="Pfam" id="PF00270">
    <property type="entry name" value="DEAD"/>
    <property type="match status" value="1"/>
</dbReference>
<keyword evidence="5 8" id="KW-0347">Helicase</keyword>
<dbReference type="EMBL" id="HBIS01004029">
    <property type="protein sequence ID" value="CAE0609830.1"/>
    <property type="molecule type" value="Transcribed_RNA"/>
</dbReference>
<evidence type="ECO:0000256" key="3">
    <source>
        <dbReference type="ARBA" id="ARBA00022741"/>
    </source>
</evidence>
<dbReference type="InterPro" id="IPR014001">
    <property type="entry name" value="Helicase_ATP-bd"/>
</dbReference>
<evidence type="ECO:0000256" key="2">
    <source>
        <dbReference type="ARBA" id="ARBA00012552"/>
    </source>
</evidence>
<dbReference type="GO" id="GO:0003676">
    <property type="term" value="F:nucleic acid binding"/>
    <property type="evidence" value="ECO:0007669"/>
    <property type="project" value="InterPro"/>
</dbReference>
<dbReference type="GO" id="GO:0005829">
    <property type="term" value="C:cytosol"/>
    <property type="evidence" value="ECO:0007669"/>
    <property type="project" value="TreeGrafter"/>
</dbReference>
<name>A0A6U9QTW8_9CHLO</name>
<dbReference type="InterPro" id="IPR044742">
    <property type="entry name" value="DEAD/DEAH_RhlB"/>
</dbReference>
<dbReference type="GO" id="GO:0003724">
    <property type="term" value="F:RNA helicase activity"/>
    <property type="evidence" value="ECO:0007669"/>
    <property type="project" value="UniProtKB-EC"/>
</dbReference>
<dbReference type="InterPro" id="IPR050079">
    <property type="entry name" value="DEAD_box_RNA_helicase"/>
</dbReference>
<dbReference type="PROSITE" id="PS00039">
    <property type="entry name" value="DEAD_ATP_HELICASE"/>
    <property type="match status" value="1"/>
</dbReference>
<evidence type="ECO:0000256" key="9">
    <source>
        <dbReference type="SAM" id="MobiDB-lite"/>
    </source>
</evidence>
<dbReference type="Gene3D" id="3.40.50.300">
    <property type="entry name" value="P-loop containing nucleotide triphosphate hydrolases"/>
    <property type="match status" value="2"/>
</dbReference>
<dbReference type="InterPro" id="IPR011545">
    <property type="entry name" value="DEAD/DEAH_box_helicase_dom"/>
</dbReference>
<feature type="region of interest" description="Disordered" evidence="9">
    <location>
        <begin position="534"/>
        <end position="555"/>
    </location>
</feature>
<dbReference type="InterPro" id="IPR014014">
    <property type="entry name" value="RNA_helicase_DEAD_Q_motif"/>
</dbReference>
<evidence type="ECO:0000256" key="4">
    <source>
        <dbReference type="ARBA" id="ARBA00022801"/>
    </source>
</evidence>
<feature type="compositionally biased region" description="Gly residues" evidence="9">
    <location>
        <begin position="26"/>
        <end position="43"/>
    </location>
</feature>
<dbReference type="Pfam" id="PF00271">
    <property type="entry name" value="Helicase_C"/>
    <property type="match status" value="1"/>
</dbReference>
<reference evidence="14" key="1">
    <citation type="submission" date="2021-01" db="EMBL/GenBank/DDBJ databases">
        <authorList>
            <person name="Corre E."/>
            <person name="Pelletier E."/>
            <person name="Niang G."/>
            <person name="Scheremetjew M."/>
            <person name="Finn R."/>
            <person name="Kale V."/>
            <person name="Holt S."/>
            <person name="Cochrane G."/>
            <person name="Meng A."/>
            <person name="Brown T."/>
            <person name="Cohen L."/>
        </authorList>
    </citation>
    <scope>NUCLEOTIDE SEQUENCE</scope>
    <source>
        <strain evidence="14">CCMP1897</strain>
    </source>
</reference>
<dbReference type="GO" id="GO:0016787">
    <property type="term" value="F:hydrolase activity"/>
    <property type="evidence" value="ECO:0007669"/>
    <property type="project" value="UniProtKB-KW"/>
</dbReference>
<dbReference type="InterPro" id="IPR001650">
    <property type="entry name" value="Helicase_C-like"/>
</dbReference>
<dbReference type="CDD" id="cd18787">
    <property type="entry name" value="SF2_C_DEAD"/>
    <property type="match status" value="1"/>
</dbReference>
<feature type="domain" description="Helicase C-terminal" evidence="11">
    <location>
        <begin position="332"/>
        <end position="492"/>
    </location>
</feature>
<proteinExistence type="inferred from homology"/>
<evidence type="ECO:0000256" key="1">
    <source>
        <dbReference type="ARBA" id="ARBA00006517"/>
    </source>
</evidence>
<feature type="domain" description="DEAD-box RNA helicase Q" evidence="12">
    <location>
        <begin position="102"/>
        <end position="130"/>
    </location>
</feature>
<keyword evidence="4 8" id="KW-0378">Hydrolase</keyword>
<dbReference type="InterPro" id="IPR000629">
    <property type="entry name" value="RNA-helicase_DEAD-box_CS"/>
</dbReference>
<evidence type="ECO:0000256" key="8">
    <source>
        <dbReference type="RuleBase" id="RU000492"/>
    </source>
</evidence>
<organism evidence="14">
    <name type="scientific">Picocystis salinarum</name>
    <dbReference type="NCBI Taxonomy" id="88271"/>
    <lineage>
        <taxon>Eukaryota</taxon>
        <taxon>Viridiplantae</taxon>
        <taxon>Chlorophyta</taxon>
        <taxon>Picocystophyceae</taxon>
        <taxon>Picocystales</taxon>
        <taxon>Picocystaceae</taxon>
        <taxon>Picocystis</taxon>
    </lineage>
</organism>
<feature type="compositionally biased region" description="Basic and acidic residues" evidence="9">
    <location>
        <begin position="488"/>
        <end position="500"/>
    </location>
</feature>
<feature type="region of interest" description="Disordered" evidence="9">
    <location>
        <begin position="487"/>
        <end position="512"/>
    </location>
</feature>